<dbReference type="InterPro" id="IPR021109">
    <property type="entry name" value="Peptidase_aspartic_dom_sf"/>
</dbReference>
<evidence type="ECO:0000259" key="9">
    <source>
        <dbReference type="PROSITE" id="PS51767"/>
    </source>
</evidence>
<keyword evidence="11" id="KW-1185">Reference proteome</keyword>
<feature type="domain" description="Peptidase A1" evidence="9">
    <location>
        <begin position="75"/>
        <end position="414"/>
    </location>
</feature>
<evidence type="ECO:0000313" key="11">
    <source>
        <dbReference type="Proteomes" id="UP001370758"/>
    </source>
</evidence>
<dbReference type="InterPro" id="IPR033876">
    <property type="entry name" value="SAP-like"/>
</dbReference>
<dbReference type="SUPFAM" id="SSF50630">
    <property type="entry name" value="Acid proteases"/>
    <property type="match status" value="1"/>
</dbReference>
<dbReference type="InterPro" id="IPR033121">
    <property type="entry name" value="PEPTIDASE_A1"/>
</dbReference>
<evidence type="ECO:0000256" key="8">
    <source>
        <dbReference type="SAM" id="SignalP"/>
    </source>
</evidence>
<keyword evidence="7" id="KW-0472">Membrane</keyword>
<keyword evidence="2" id="KW-0645">Protease</keyword>
<keyword evidence="7" id="KW-0812">Transmembrane</keyword>
<evidence type="ECO:0000256" key="6">
    <source>
        <dbReference type="PIRSR" id="PIRSR601461-1"/>
    </source>
</evidence>
<feature type="transmembrane region" description="Helical" evidence="7">
    <location>
        <begin position="508"/>
        <end position="530"/>
    </location>
</feature>
<evidence type="ECO:0000256" key="3">
    <source>
        <dbReference type="ARBA" id="ARBA00022729"/>
    </source>
</evidence>
<dbReference type="PROSITE" id="PS51257">
    <property type="entry name" value="PROKAR_LIPOPROTEIN"/>
    <property type="match status" value="1"/>
</dbReference>
<dbReference type="GO" id="GO:0006508">
    <property type="term" value="P:proteolysis"/>
    <property type="evidence" value="ECO:0007669"/>
    <property type="project" value="UniProtKB-KW"/>
</dbReference>
<keyword evidence="4" id="KW-0064">Aspartyl protease</keyword>
<dbReference type="PANTHER" id="PTHR47966">
    <property type="entry name" value="BETA-SITE APP-CLEAVING ENZYME, ISOFORM A-RELATED"/>
    <property type="match status" value="1"/>
</dbReference>
<keyword evidence="3 8" id="KW-0732">Signal</keyword>
<feature type="signal peptide" evidence="8">
    <location>
        <begin position="1"/>
        <end position="27"/>
    </location>
</feature>
<evidence type="ECO:0000256" key="1">
    <source>
        <dbReference type="ARBA" id="ARBA00007447"/>
    </source>
</evidence>
<dbReference type="CDD" id="cd05474">
    <property type="entry name" value="SAP_like"/>
    <property type="match status" value="1"/>
</dbReference>
<dbReference type="Pfam" id="PF00026">
    <property type="entry name" value="Asp"/>
    <property type="match status" value="1"/>
</dbReference>
<comment type="similarity">
    <text evidence="1">Belongs to the peptidase A1 family.</text>
</comment>
<keyword evidence="7" id="KW-1133">Transmembrane helix</keyword>
<name>A0AAV9W5D4_9PEZI</name>
<dbReference type="PANTHER" id="PTHR47966:SF65">
    <property type="entry name" value="ASPARTIC-TYPE ENDOPEPTIDASE"/>
    <property type="match status" value="1"/>
</dbReference>
<evidence type="ECO:0000256" key="2">
    <source>
        <dbReference type="ARBA" id="ARBA00022670"/>
    </source>
</evidence>
<evidence type="ECO:0000313" key="10">
    <source>
        <dbReference type="EMBL" id="KAK6501475.1"/>
    </source>
</evidence>
<reference evidence="10 11" key="1">
    <citation type="submission" date="2023-08" db="EMBL/GenBank/DDBJ databases">
        <authorList>
            <person name="Palmer J.M."/>
        </authorList>
    </citation>
    <scope>NUCLEOTIDE SEQUENCE [LARGE SCALE GENOMIC DNA]</scope>
    <source>
        <strain evidence="10 11">TWF481</strain>
    </source>
</reference>
<sequence length="531" mass="55758">MPSPLRISAVATTFLFLSSCLSSTVSAASAANAPKVVSMPFARRDDARTIDKVKRDSVSVTLGNAQKGSRSIGIYYVNTTIGTPGQMIQLQLDTGSSDLWMFSEEACRTDDVTCLGGIYDPDESSTYKLLYSGEFNISYVTPGSGVHGDYIRDNVEMSGAKIEGLTMGLAKRAKQVPTGIMGIGYRENEAIYAQTGGRNSYPNIIDLMVNQSLINTRAYSLYLDDKDAATGNILFGGYDTEKYFGDLALLDIQPDENQVISSFIVAWTGFSITTENDGEVALTTSDFDQPAYLDSGTTLTVLPSQIANQLVDAAGAIYDESSGIYLVDCQVGSANATLNYQFGGANGPTIKVPFGELVLPIRDSNGDYLVSNGIQYCLFGIKPGDVGDILLFGDTFLRSAYVVYDLDGQKIGIAQANTDATGSNIVEITGPIVSAASTVADQPSVTATATSRNAGIGGFETDIATTGLSNPTGSSNVGFTFGSDGSTPTSTSTNSSNAASGVVPSFDWAAFSVIMGSMAMALLGSGLFAVL</sequence>
<dbReference type="Gene3D" id="2.40.70.10">
    <property type="entry name" value="Acid Proteases"/>
    <property type="match status" value="2"/>
</dbReference>
<dbReference type="Proteomes" id="UP001370758">
    <property type="component" value="Unassembled WGS sequence"/>
</dbReference>
<feature type="active site" evidence="6">
    <location>
        <position position="294"/>
    </location>
</feature>
<keyword evidence="5" id="KW-0378">Hydrolase</keyword>
<evidence type="ECO:0000256" key="5">
    <source>
        <dbReference type="ARBA" id="ARBA00022801"/>
    </source>
</evidence>
<proteinExistence type="inferred from homology"/>
<dbReference type="AlphaFoldDB" id="A0AAV9W5D4"/>
<dbReference type="PRINTS" id="PR00792">
    <property type="entry name" value="PEPSIN"/>
</dbReference>
<gene>
    <name evidence="10" type="ORF">TWF481_009313</name>
</gene>
<dbReference type="EMBL" id="JAVHJL010000006">
    <property type="protein sequence ID" value="KAK6501475.1"/>
    <property type="molecule type" value="Genomic_DNA"/>
</dbReference>
<evidence type="ECO:0000256" key="4">
    <source>
        <dbReference type="ARBA" id="ARBA00022750"/>
    </source>
</evidence>
<feature type="chain" id="PRO_5043384655" description="Peptidase A1 domain-containing protein" evidence="8">
    <location>
        <begin position="28"/>
        <end position="531"/>
    </location>
</feature>
<accession>A0AAV9W5D4</accession>
<protein>
    <recommendedName>
        <fullName evidence="9">Peptidase A1 domain-containing protein</fullName>
    </recommendedName>
</protein>
<organism evidence="10 11">
    <name type="scientific">Arthrobotrys musiformis</name>
    <dbReference type="NCBI Taxonomy" id="47236"/>
    <lineage>
        <taxon>Eukaryota</taxon>
        <taxon>Fungi</taxon>
        <taxon>Dikarya</taxon>
        <taxon>Ascomycota</taxon>
        <taxon>Pezizomycotina</taxon>
        <taxon>Orbiliomycetes</taxon>
        <taxon>Orbiliales</taxon>
        <taxon>Orbiliaceae</taxon>
        <taxon>Arthrobotrys</taxon>
    </lineage>
</organism>
<dbReference type="GO" id="GO:0004190">
    <property type="term" value="F:aspartic-type endopeptidase activity"/>
    <property type="evidence" value="ECO:0007669"/>
    <property type="project" value="UniProtKB-KW"/>
</dbReference>
<dbReference type="InterPro" id="IPR001461">
    <property type="entry name" value="Aspartic_peptidase_A1"/>
</dbReference>
<dbReference type="PROSITE" id="PS51767">
    <property type="entry name" value="PEPTIDASE_A1"/>
    <property type="match status" value="1"/>
</dbReference>
<comment type="caution">
    <text evidence="10">The sequence shown here is derived from an EMBL/GenBank/DDBJ whole genome shotgun (WGS) entry which is preliminary data.</text>
</comment>
<evidence type="ECO:0000256" key="7">
    <source>
        <dbReference type="SAM" id="Phobius"/>
    </source>
</evidence>
<feature type="active site" evidence="6">
    <location>
        <position position="93"/>
    </location>
</feature>